<proteinExistence type="predicted"/>
<feature type="non-terminal residue" evidence="1">
    <location>
        <position position="46"/>
    </location>
</feature>
<evidence type="ECO:0000313" key="1">
    <source>
        <dbReference type="EMBL" id="CAG8667014.1"/>
    </source>
</evidence>
<feature type="non-terminal residue" evidence="1">
    <location>
        <position position="1"/>
    </location>
</feature>
<sequence length="46" mass="5007">LLLVGELAKSRIAGYILVTAVAKDFQFQLILVEAIGIFEATNVDEN</sequence>
<keyword evidence="2" id="KW-1185">Reference proteome</keyword>
<protein>
    <submittedName>
        <fullName evidence="1">5402_t:CDS:1</fullName>
    </submittedName>
</protein>
<comment type="caution">
    <text evidence="1">The sequence shown here is derived from an EMBL/GenBank/DDBJ whole genome shotgun (WGS) entry which is preliminary data.</text>
</comment>
<reference evidence="1" key="1">
    <citation type="submission" date="2021-06" db="EMBL/GenBank/DDBJ databases">
        <authorList>
            <person name="Kallberg Y."/>
            <person name="Tangrot J."/>
            <person name="Rosling A."/>
        </authorList>
    </citation>
    <scope>NUCLEOTIDE SEQUENCE</scope>
    <source>
        <strain evidence="1">MT106</strain>
    </source>
</reference>
<dbReference type="AlphaFoldDB" id="A0A9N9EAF0"/>
<accession>A0A9N9EAF0</accession>
<evidence type="ECO:0000313" key="2">
    <source>
        <dbReference type="Proteomes" id="UP000789831"/>
    </source>
</evidence>
<name>A0A9N9EAF0_9GLOM</name>
<organism evidence="1 2">
    <name type="scientific">Ambispora gerdemannii</name>
    <dbReference type="NCBI Taxonomy" id="144530"/>
    <lineage>
        <taxon>Eukaryota</taxon>
        <taxon>Fungi</taxon>
        <taxon>Fungi incertae sedis</taxon>
        <taxon>Mucoromycota</taxon>
        <taxon>Glomeromycotina</taxon>
        <taxon>Glomeromycetes</taxon>
        <taxon>Archaeosporales</taxon>
        <taxon>Ambisporaceae</taxon>
        <taxon>Ambispora</taxon>
    </lineage>
</organism>
<dbReference type="Proteomes" id="UP000789831">
    <property type="component" value="Unassembled WGS sequence"/>
</dbReference>
<gene>
    <name evidence="1" type="ORF">AGERDE_LOCUS12084</name>
</gene>
<dbReference type="EMBL" id="CAJVPL010006937">
    <property type="protein sequence ID" value="CAG8667014.1"/>
    <property type="molecule type" value="Genomic_DNA"/>
</dbReference>